<dbReference type="Gene3D" id="3.40.50.10140">
    <property type="entry name" value="Toll/interleukin-1 receptor homology (TIR) domain"/>
    <property type="match status" value="1"/>
</dbReference>
<feature type="domain" description="TIR" evidence="1">
    <location>
        <begin position="15"/>
        <end position="138"/>
    </location>
</feature>
<keyword evidence="3" id="KW-1185">Reference proteome</keyword>
<dbReference type="Gene3D" id="1.25.40.10">
    <property type="entry name" value="Tetratricopeptide repeat domain"/>
    <property type="match status" value="1"/>
</dbReference>
<dbReference type="Pfam" id="PF13676">
    <property type="entry name" value="TIR_2"/>
    <property type="match status" value="1"/>
</dbReference>
<dbReference type="PANTHER" id="PTHR46270:SF2">
    <property type="entry name" value="TIR DOMAIN-CONTAINING PROTEIN"/>
    <property type="match status" value="1"/>
</dbReference>
<protein>
    <recommendedName>
        <fullName evidence="1">TIR domain-containing protein</fullName>
    </recommendedName>
</protein>
<dbReference type="Pfam" id="PF13424">
    <property type="entry name" value="TPR_12"/>
    <property type="match status" value="1"/>
</dbReference>
<evidence type="ECO:0000259" key="1">
    <source>
        <dbReference type="Pfam" id="PF13676"/>
    </source>
</evidence>
<evidence type="ECO:0000313" key="3">
    <source>
        <dbReference type="Proteomes" id="UP000594262"/>
    </source>
</evidence>
<dbReference type="InterPro" id="IPR000157">
    <property type="entry name" value="TIR_dom"/>
</dbReference>
<dbReference type="SUPFAM" id="SSF52200">
    <property type="entry name" value="Toll/Interleukin receptor TIR domain"/>
    <property type="match status" value="1"/>
</dbReference>
<name>A0A7M5VB97_9CNID</name>
<dbReference type="Proteomes" id="UP000594262">
    <property type="component" value="Unplaced"/>
</dbReference>
<proteinExistence type="predicted"/>
<dbReference type="OrthoDB" id="5979674at2759"/>
<accession>A0A7M5VB97</accession>
<dbReference type="InterPro" id="IPR011990">
    <property type="entry name" value="TPR-like_helical_dom_sf"/>
</dbReference>
<evidence type="ECO:0000313" key="2">
    <source>
        <dbReference type="EnsemblMetazoa" id="CLYHEMP007423.1"/>
    </source>
</evidence>
<organism evidence="2 3">
    <name type="scientific">Clytia hemisphaerica</name>
    <dbReference type="NCBI Taxonomy" id="252671"/>
    <lineage>
        <taxon>Eukaryota</taxon>
        <taxon>Metazoa</taxon>
        <taxon>Cnidaria</taxon>
        <taxon>Hydrozoa</taxon>
        <taxon>Hydroidolina</taxon>
        <taxon>Leptothecata</taxon>
        <taxon>Obeliida</taxon>
        <taxon>Clytiidae</taxon>
        <taxon>Clytia</taxon>
    </lineage>
</organism>
<dbReference type="GO" id="GO:0007165">
    <property type="term" value="P:signal transduction"/>
    <property type="evidence" value="ECO:0007669"/>
    <property type="project" value="InterPro"/>
</dbReference>
<dbReference type="SUPFAM" id="SSF48452">
    <property type="entry name" value="TPR-like"/>
    <property type="match status" value="1"/>
</dbReference>
<dbReference type="EnsemblMetazoa" id="CLYHEMT007423.1">
    <property type="protein sequence ID" value="CLYHEMP007423.1"/>
    <property type="gene ID" value="CLYHEMG007423"/>
</dbReference>
<sequence>MATASTNHDEKSDLFLSHDWGEDGKTNHEKVAKINQAIKNLGYRTWFDNERMVGNIREQMANGIVNTRCFIAFITKRYHDKVVNGTETDNCRAEFDFASIRVPMIAIVLESSMKNPLEWKGNFALTLAPRLYIDLSGDINDDGYLSNQIKLLKKDLESKGIFPNQSLEVESMTNDSEVSGLKKQEETTCQEIPRETLSLSKMKRRADILRENGEYPDAILLYQKVTERLNSTLGKNNKQTLKSEYWLAWCYFHQNLYKKAAAIFKDVLERQTTTLGCDHEDTIQTALWMKKSYTNIA</sequence>
<dbReference type="InterPro" id="IPR035897">
    <property type="entry name" value="Toll_tir_struct_dom_sf"/>
</dbReference>
<reference evidence="2" key="1">
    <citation type="submission" date="2021-01" db="UniProtKB">
        <authorList>
            <consortium name="EnsemblMetazoa"/>
        </authorList>
    </citation>
    <scope>IDENTIFICATION</scope>
</reference>
<dbReference type="PANTHER" id="PTHR46270">
    <property type="entry name" value="ARMADILLO-TYPE FOLD-RELATED"/>
    <property type="match status" value="1"/>
</dbReference>
<dbReference type="AlphaFoldDB" id="A0A7M5VB97"/>